<keyword evidence="1" id="KW-0479">Metal-binding</keyword>
<evidence type="ECO:0000259" key="4">
    <source>
        <dbReference type="PROSITE" id="PS50081"/>
    </source>
</evidence>
<dbReference type="STRING" id="486041.B0CSH1"/>
<dbReference type="SMART" id="SM00109">
    <property type="entry name" value="C1"/>
    <property type="match status" value="1"/>
</dbReference>
<dbReference type="PROSITE" id="PS50081">
    <property type="entry name" value="ZF_DAG_PE_2"/>
    <property type="match status" value="1"/>
</dbReference>
<organism evidence="6">
    <name type="scientific">Laccaria bicolor (strain S238N-H82 / ATCC MYA-4686)</name>
    <name type="common">Bicoloured deceiver</name>
    <name type="synonym">Laccaria laccata var. bicolor</name>
    <dbReference type="NCBI Taxonomy" id="486041"/>
    <lineage>
        <taxon>Eukaryota</taxon>
        <taxon>Fungi</taxon>
        <taxon>Dikarya</taxon>
        <taxon>Basidiomycota</taxon>
        <taxon>Agaricomycotina</taxon>
        <taxon>Agaricomycetes</taxon>
        <taxon>Agaricomycetidae</taxon>
        <taxon>Agaricales</taxon>
        <taxon>Agaricineae</taxon>
        <taxon>Hydnangiaceae</taxon>
        <taxon>Laccaria</taxon>
    </lineage>
</organism>
<dbReference type="GO" id="GO:0046872">
    <property type="term" value="F:metal ion binding"/>
    <property type="evidence" value="ECO:0007669"/>
    <property type="project" value="UniProtKB-KW"/>
</dbReference>
<evidence type="ECO:0000256" key="1">
    <source>
        <dbReference type="ARBA" id="ARBA00022723"/>
    </source>
</evidence>
<dbReference type="OrthoDB" id="6270916at2759"/>
<dbReference type="InterPro" id="IPR046349">
    <property type="entry name" value="C1-like_sf"/>
</dbReference>
<dbReference type="Proteomes" id="UP000001194">
    <property type="component" value="Unassembled WGS sequence"/>
</dbReference>
<dbReference type="AlphaFoldDB" id="B0CSH1"/>
<dbReference type="InParanoid" id="B0CSH1"/>
<reference evidence="5 6" key="1">
    <citation type="journal article" date="2008" name="Nature">
        <title>The genome of Laccaria bicolor provides insights into mycorrhizal symbiosis.</title>
        <authorList>
            <person name="Martin F."/>
            <person name="Aerts A."/>
            <person name="Ahren D."/>
            <person name="Brun A."/>
            <person name="Danchin E.G.J."/>
            <person name="Duchaussoy F."/>
            <person name="Gibon J."/>
            <person name="Kohler A."/>
            <person name="Lindquist E."/>
            <person name="Pereda V."/>
            <person name="Salamov A."/>
            <person name="Shapiro H.J."/>
            <person name="Wuyts J."/>
            <person name="Blaudez D."/>
            <person name="Buee M."/>
            <person name="Brokstein P."/>
            <person name="Canbaeck B."/>
            <person name="Cohen D."/>
            <person name="Courty P.E."/>
            <person name="Coutinho P.M."/>
            <person name="Delaruelle C."/>
            <person name="Detter J.C."/>
            <person name="Deveau A."/>
            <person name="DiFazio S."/>
            <person name="Duplessis S."/>
            <person name="Fraissinet-Tachet L."/>
            <person name="Lucic E."/>
            <person name="Frey-Klett P."/>
            <person name="Fourrey C."/>
            <person name="Feussner I."/>
            <person name="Gay G."/>
            <person name="Grimwood J."/>
            <person name="Hoegger P.J."/>
            <person name="Jain P."/>
            <person name="Kilaru S."/>
            <person name="Labbe J."/>
            <person name="Lin Y.C."/>
            <person name="Legue V."/>
            <person name="Le Tacon F."/>
            <person name="Marmeisse R."/>
            <person name="Melayah D."/>
            <person name="Montanini B."/>
            <person name="Muratet M."/>
            <person name="Nehls U."/>
            <person name="Niculita-Hirzel H."/>
            <person name="Oudot-Le Secq M.P."/>
            <person name="Peter M."/>
            <person name="Quesneville H."/>
            <person name="Rajashekar B."/>
            <person name="Reich M."/>
            <person name="Rouhier N."/>
            <person name="Schmutz J."/>
            <person name="Yin T."/>
            <person name="Chalot M."/>
            <person name="Henrissat B."/>
            <person name="Kuees U."/>
            <person name="Lucas S."/>
            <person name="Van de Peer Y."/>
            <person name="Podila G.K."/>
            <person name="Polle A."/>
            <person name="Pukkila P.J."/>
            <person name="Richardson P.M."/>
            <person name="Rouze P."/>
            <person name="Sanders I.R."/>
            <person name="Stajich J.E."/>
            <person name="Tunlid A."/>
            <person name="Tuskan G."/>
            <person name="Grigoriev I.V."/>
        </authorList>
    </citation>
    <scope>NUCLEOTIDE SEQUENCE [LARGE SCALE GENOMIC DNA]</scope>
    <source>
        <strain evidence="6">S238N-H82 / ATCC MYA-4686</strain>
    </source>
</reference>
<dbReference type="InterPro" id="IPR002219">
    <property type="entry name" value="PKC_DAG/PE"/>
</dbReference>
<dbReference type="PROSITE" id="PS00479">
    <property type="entry name" value="ZF_DAG_PE_1"/>
    <property type="match status" value="1"/>
</dbReference>
<keyword evidence="6" id="KW-1185">Reference proteome</keyword>
<feature type="domain" description="Phorbol-ester/DAG-type" evidence="4">
    <location>
        <begin position="411"/>
        <end position="461"/>
    </location>
</feature>
<proteinExistence type="predicted"/>
<protein>
    <submittedName>
        <fullName evidence="5">Predicted protein</fullName>
    </submittedName>
</protein>
<dbReference type="HOGENOM" id="CLU_296494_0_0_1"/>
<evidence type="ECO:0000256" key="2">
    <source>
        <dbReference type="ARBA" id="ARBA00022833"/>
    </source>
</evidence>
<evidence type="ECO:0000256" key="3">
    <source>
        <dbReference type="SAM" id="MobiDB-lite"/>
    </source>
</evidence>
<name>B0CSH1_LACBS</name>
<dbReference type="CDD" id="cd00029">
    <property type="entry name" value="C1"/>
    <property type="match status" value="1"/>
</dbReference>
<dbReference type="RefSeq" id="XP_001875402.1">
    <property type="nucleotide sequence ID" value="XM_001875367.1"/>
</dbReference>
<sequence length="1059" mass="118911">MSVSQGWRIFDESSVLQEVTNAAGERSSSPFRRSRASFHGGKRTRSPEAMQVPELLSLCLSVLTSVVAEDCRYKIISPRPSRPPNALQALTINVAQLLIHANRHDPRVISQIGFAVIPTFSTFHPELHPRLLSFFEENLIRPALQHLRQMQGVEEIDATPLDQEDVGASVVAIHVDGVEDDDGREASRFKPTLKVRSTSAPHQGLHMYHLASLVSPLLAAILECVDIEHPSESHSDLPYRFYRLLDLILTLKVDAYNDLFQVVAYHDSKSRKLAVTYLAMHWPKATGHATISGPLFLEHNGVLGQPAWTRKQADDHRFLPWKFIHRDDWVSFDGSSQHDCRSCTKAIYGFGLLCPFCMCAVHFDCYDYPEGNHLIQYEMETDSNVQRVAMYRFSTNFEGGANNAGIIHENHHAFRQVNLFNICLCYVCRDPLWGCAAQGMKCDTCSLCVHATCLSSTIAECGTAKITSRHMVIEWQTLRRTCLEYFADIFLTQEGSELLGYEEVSISCGVLETQLQILTNGIALGSIVVLQNGKNVAHTKNYKVDEFELHRALKVYMDRLASNNLPCSAATKEYIEENSLLSSKHSIMFDLSNLVYISTSLKAPLLATPDPPSSDLLNVAQLDQLPDSTHIDAHPYELLPLSHLREVLDTEFNVRSIGAAKLILRHLDHLAFFDRVDQSPYPFDNFRTDQNVGCIFPLPLGLDLSTDVETLVSAVESCLADLDLSVNEFALLLVVRKLWPNGLMSEYGLKRVGRSVIYWVLAEDDNLATVLRDFVAKKDAFPRLRSITSWPFSKSLRPGTTSTSSNSGDYIAVRRLLTTQYVLPWLLALHNQDADLYKDLLYDTCYEFAGGEGFDPYILSPNLADQEQLFRQSDNTFRSILRLFHASVIFSVFDGVILRWLEFITTSNLYSKPMSSLSRLLSHEAGTAQRLSSLMDLTSPTVNQPGSSSVDPLRVIVNFAHQTPRGLSISLRWLLLFSRSGIDIPTAIFMQFCSLVTAQEQLINVQVLVQAVLSSVWLRSLGRQDIQQILAALHAQFSRNILESLKSAKDMLPAWDLLL</sequence>
<dbReference type="Gene3D" id="3.30.60.20">
    <property type="match status" value="1"/>
</dbReference>
<keyword evidence="2" id="KW-0862">Zinc</keyword>
<dbReference type="KEGG" id="lbc:LACBIDRAFT_322204"/>
<dbReference type="EMBL" id="DS547092">
    <property type="protein sequence ID" value="EDR14843.1"/>
    <property type="molecule type" value="Genomic_DNA"/>
</dbReference>
<dbReference type="SUPFAM" id="SSF57889">
    <property type="entry name" value="Cysteine-rich domain"/>
    <property type="match status" value="1"/>
</dbReference>
<feature type="region of interest" description="Disordered" evidence="3">
    <location>
        <begin position="21"/>
        <end position="46"/>
    </location>
</feature>
<feature type="compositionally biased region" description="Basic residues" evidence="3">
    <location>
        <begin position="32"/>
        <end position="44"/>
    </location>
</feature>
<dbReference type="GeneID" id="6070552"/>
<dbReference type="Pfam" id="PF00130">
    <property type="entry name" value="C1_1"/>
    <property type="match status" value="1"/>
</dbReference>
<evidence type="ECO:0000313" key="6">
    <source>
        <dbReference type="Proteomes" id="UP000001194"/>
    </source>
</evidence>
<accession>B0CSH1</accession>
<evidence type="ECO:0000313" key="5">
    <source>
        <dbReference type="EMBL" id="EDR14843.1"/>
    </source>
</evidence>
<gene>
    <name evidence="5" type="ORF">LACBIDRAFT_322204</name>
</gene>